<dbReference type="Pfam" id="PF08905">
    <property type="entry name" value="DUF1850"/>
    <property type="match status" value="1"/>
</dbReference>
<comment type="caution">
    <text evidence="1">The sequence shown here is derived from an EMBL/GenBank/DDBJ whole genome shotgun (WGS) entry which is preliminary data.</text>
</comment>
<dbReference type="AlphaFoldDB" id="A0AA41ZHW9"/>
<dbReference type="InterPro" id="IPR015001">
    <property type="entry name" value="DUF1850"/>
</dbReference>
<organism evidence="1 2">
    <name type="scientific">Larsenimonas rhizosphaerae</name>
    <dbReference type="NCBI Taxonomy" id="2944682"/>
    <lineage>
        <taxon>Bacteria</taxon>
        <taxon>Pseudomonadati</taxon>
        <taxon>Pseudomonadota</taxon>
        <taxon>Gammaproteobacteria</taxon>
        <taxon>Oceanospirillales</taxon>
        <taxon>Halomonadaceae</taxon>
        <taxon>Larsenimonas</taxon>
    </lineage>
</organism>
<sequence length="169" mass="19035">MRRLSFWVLATAMSVLVLAIMLVPVQMVVVSHQGTPWLAFHAGEGSTFQVRWTHSVEKEPWEETFRVEGRSLYVISTRFKTFGAGVPAQAGDHTTLEDGWVVMRGLHRRVDPLYIQAAPREHYLFQQAGDTWSLDVSGRDAVIHIQTVNAPPGHYLAALLRPLWSLESS</sequence>
<reference evidence="1" key="1">
    <citation type="submission" date="2022-11" db="EMBL/GenBank/DDBJ databases">
        <title>Larsenimonas rhizosphaerae sp. nov., isolated from a tidal mudflat.</title>
        <authorList>
            <person name="Lee S.D."/>
            <person name="Kim I.S."/>
        </authorList>
    </citation>
    <scope>NUCLEOTIDE SEQUENCE</scope>
    <source>
        <strain evidence="1">GH2-1</strain>
    </source>
</reference>
<proteinExistence type="predicted"/>
<dbReference type="Proteomes" id="UP001165678">
    <property type="component" value="Unassembled WGS sequence"/>
</dbReference>
<protein>
    <submittedName>
        <fullName evidence="1">DUF1850 domain-containing protein</fullName>
    </submittedName>
</protein>
<evidence type="ECO:0000313" key="2">
    <source>
        <dbReference type="Proteomes" id="UP001165678"/>
    </source>
</evidence>
<dbReference type="RefSeq" id="WP_250935534.1">
    <property type="nucleotide sequence ID" value="NZ_JAMLJK010000001.1"/>
</dbReference>
<evidence type="ECO:0000313" key="1">
    <source>
        <dbReference type="EMBL" id="MCX2524474.1"/>
    </source>
</evidence>
<gene>
    <name evidence="1" type="ORF">OQ287_09485</name>
</gene>
<accession>A0AA41ZHW9</accession>
<keyword evidence="2" id="KW-1185">Reference proteome</keyword>
<name>A0AA41ZHW9_9GAMM</name>
<dbReference type="EMBL" id="JAPIVE010000002">
    <property type="protein sequence ID" value="MCX2524474.1"/>
    <property type="molecule type" value="Genomic_DNA"/>
</dbReference>